<accession>A0AAV1HTD8</accession>
<evidence type="ECO:0000313" key="2">
    <source>
        <dbReference type="Proteomes" id="UP001314263"/>
    </source>
</evidence>
<dbReference type="PANTHER" id="PTHR17901:SF14">
    <property type="entry name" value="MAGNESIUM-DEPENDENT PHOSPHATASE 1"/>
    <property type="match status" value="1"/>
</dbReference>
<dbReference type="InterPro" id="IPR036412">
    <property type="entry name" value="HAD-like_sf"/>
</dbReference>
<dbReference type="Gene3D" id="3.40.50.1000">
    <property type="entry name" value="HAD superfamily/HAD-like"/>
    <property type="match status" value="1"/>
</dbReference>
<keyword evidence="2" id="KW-1185">Reference proteome</keyword>
<dbReference type="InterPro" id="IPR010036">
    <property type="entry name" value="MDP_1_eu_arc"/>
</dbReference>
<dbReference type="EMBL" id="CAUYUE010000001">
    <property type="protein sequence ID" value="CAK0734968.1"/>
    <property type="molecule type" value="Genomic_DNA"/>
</dbReference>
<sequence>MSRSGRRSGENSYEKAVEELNSFAVVPQLVLFNPEGVFWESNSGADVVPYPEVPGILSALRFKGVRIGVVAHTQQPYLTSTALSRLTHESFSPMISYGQEAEIVNALQEARRQTGINFADILYFDEKIAFTRAANNLGMTSHRLRGGLTLKHFEKGLQAFLDHHFDDRGF</sequence>
<protein>
    <submittedName>
        <fullName evidence="1">Uncharacterized protein</fullName>
    </submittedName>
</protein>
<dbReference type="Proteomes" id="UP001314263">
    <property type="component" value="Unassembled WGS sequence"/>
</dbReference>
<dbReference type="InterPro" id="IPR023214">
    <property type="entry name" value="HAD_sf"/>
</dbReference>
<gene>
    <name evidence="1" type="ORF">CVIRNUC_000509</name>
</gene>
<dbReference type="GO" id="GO:0003993">
    <property type="term" value="F:acid phosphatase activity"/>
    <property type="evidence" value="ECO:0007669"/>
    <property type="project" value="TreeGrafter"/>
</dbReference>
<dbReference type="AlphaFoldDB" id="A0AAV1HTD8"/>
<evidence type="ECO:0000313" key="1">
    <source>
        <dbReference type="EMBL" id="CAK0734968.1"/>
    </source>
</evidence>
<name>A0AAV1HTD8_9CHLO</name>
<reference evidence="1 2" key="1">
    <citation type="submission" date="2023-10" db="EMBL/GenBank/DDBJ databases">
        <authorList>
            <person name="Maclean D."/>
            <person name="Macfadyen A."/>
        </authorList>
    </citation>
    <scope>NUCLEOTIDE SEQUENCE [LARGE SCALE GENOMIC DNA]</scope>
</reference>
<dbReference type="Pfam" id="PF12689">
    <property type="entry name" value="Acid_PPase"/>
    <property type="match status" value="1"/>
</dbReference>
<comment type="caution">
    <text evidence="1">The sequence shown here is derived from an EMBL/GenBank/DDBJ whole genome shotgun (WGS) entry which is preliminary data.</text>
</comment>
<dbReference type="PANTHER" id="PTHR17901">
    <property type="entry name" value="MAGNESIUM-DEPENDENT PHOSPHATASE 1 MDP1"/>
    <property type="match status" value="1"/>
</dbReference>
<organism evidence="1 2">
    <name type="scientific">Coccomyxa viridis</name>
    <dbReference type="NCBI Taxonomy" id="1274662"/>
    <lineage>
        <taxon>Eukaryota</taxon>
        <taxon>Viridiplantae</taxon>
        <taxon>Chlorophyta</taxon>
        <taxon>core chlorophytes</taxon>
        <taxon>Trebouxiophyceae</taxon>
        <taxon>Trebouxiophyceae incertae sedis</taxon>
        <taxon>Coccomyxaceae</taxon>
        <taxon>Coccomyxa</taxon>
    </lineage>
</organism>
<dbReference type="SUPFAM" id="SSF56784">
    <property type="entry name" value="HAD-like"/>
    <property type="match status" value="1"/>
</dbReference>
<proteinExistence type="predicted"/>